<proteinExistence type="predicted"/>
<dbReference type="Proteomes" id="UP001497700">
    <property type="component" value="Unassembled WGS sequence"/>
</dbReference>
<accession>A0ACB9YNZ4</accession>
<evidence type="ECO:0000313" key="1">
    <source>
        <dbReference type="EMBL" id="KAI4860699.1"/>
    </source>
</evidence>
<reference evidence="1 2" key="1">
    <citation type="journal article" date="2022" name="New Phytol.">
        <title>Ecological generalism drives hyperdiversity of secondary metabolite gene clusters in xylarialean endophytes.</title>
        <authorList>
            <person name="Franco M.E.E."/>
            <person name="Wisecaver J.H."/>
            <person name="Arnold A.E."/>
            <person name="Ju Y.M."/>
            <person name="Slot J.C."/>
            <person name="Ahrendt S."/>
            <person name="Moore L.P."/>
            <person name="Eastman K.E."/>
            <person name="Scott K."/>
            <person name="Konkel Z."/>
            <person name="Mondo S.J."/>
            <person name="Kuo A."/>
            <person name="Hayes R.D."/>
            <person name="Haridas S."/>
            <person name="Andreopoulos B."/>
            <person name="Riley R."/>
            <person name="LaButti K."/>
            <person name="Pangilinan J."/>
            <person name="Lipzen A."/>
            <person name="Amirebrahimi M."/>
            <person name="Yan J."/>
            <person name="Adam C."/>
            <person name="Keymanesh K."/>
            <person name="Ng V."/>
            <person name="Louie K."/>
            <person name="Northen T."/>
            <person name="Drula E."/>
            <person name="Henrissat B."/>
            <person name="Hsieh H.M."/>
            <person name="Youens-Clark K."/>
            <person name="Lutzoni F."/>
            <person name="Miadlikowska J."/>
            <person name="Eastwood D.C."/>
            <person name="Hamelin R.C."/>
            <person name="Grigoriev I.V."/>
            <person name="U'Ren J.M."/>
        </authorList>
    </citation>
    <scope>NUCLEOTIDE SEQUENCE [LARGE SCALE GENOMIC DNA]</scope>
    <source>
        <strain evidence="1 2">CBS 119005</strain>
    </source>
</reference>
<evidence type="ECO:0000313" key="2">
    <source>
        <dbReference type="Proteomes" id="UP001497700"/>
    </source>
</evidence>
<protein>
    <submittedName>
        <fullName evidence="1">Uncharacterized protein</fullName>
    </submittedName>
</protein>
<comment type="caution">
    <text evidence="1">The sequence shown here is derived from an EMBL/GenBank/DDBJ whole genome shotgun (WGS) entry which is preliminary data.</text>
</comment>
<gene>
    <name evidence="1" type="ORF">F4820DRAFT_436024</name>
</gene>
<sequence length="83" mass="9669">MVLAETYAMISQFYFSIVLGRTRSMYTRYSDIAMRIALGLGMHRSTSSSHVTPFEQESRRLHYKCQIKSACSGTRMLMWKYLS</sequence>
<dbReference type="EMBL" id="MU393576">
    <property type="protein sequence ID" value="KAI4860699.1"/>
    <property type="molecule type" value="Genomic_DNA"/>
</dbReference>
<organism evidence="1 2">
    <name type="scientific">Hypoxylon rubiginosum</name>
    <dbReference type="NCBI Taxonomy" id="110542"/>
    <lineage>
        <taxon>Eukaryota</taxon>
        <taxon>Fungi</taxon>
        <taxon>Dikarya</taxon>
        <taxon>Ascomycota</taxon>
        <taxon>Pezizomycotina</taxon>
        <taxon>Sordariomycetes</taxon>
        <taxon>Xylariomycetidae</taxon>
        <taxon>Xylariales</taxon>
        <taxon>Hypoxylaceae</taxon>
        <taxon>Hypoxylon</taxon>
    </lineage>
</organism>
<keyword evidence="2" id="KW-1185">Reference proteome</keyword>
<name>A0ACB9YNZ4_9PEZI</name>